<evidence type="ECO:0000313" key="2">
    <source>
        <dbReference type="Proteomes" id="UP000198384"/>
    </source>
</evidence>
<protein>
    <submittedName>
        <fullName evidence="1">Uncharacterized protein</fullName>
    </submittedName>
</protein>
<gene>
    <name evidence="1" type="ORF">SAMN06265371_101214</name>
</gene>
<organism evidence="1 2">
    <name type="scientific">Lutibacter agarilyticus</name>
    <dbReference type="NCBI Taxonomy" id="1109740"/>
    <lineage>
        <taxon>Bacteria</taxon>
        <taxon>Pseudomonadati</taxon>
        <taxon>Bacteroidota</taxon>
        <taxon>Flavobacteriia</taxon>
        <taxon>Flavobacteriales</taxon>
        <taxon>Flavobacteriaceae</taxon>
        <taxon>Lutibacter</taxon>
    </lineage>
</organism>
<dbReference type="AlphaFoldDB" id="A0A238VE88"/>
<dbReference type="EMBL" id="FZNT01000001">
    <property type="protein sequence ID" value="SNR32003.1"/>
    <property type="molecule type" value="Genomic_DNA"/>
</dbReference>
<keyword evidence="2" id="KW-1185">Reference proteome</keyword>
<dbReference type="Proteomes" id="UP000198384">
    <property type="component" value="Unassembled WGS sequence"/>
</dbReference>
<proteinExistence type="predicted"/>
<accession>A0A238VE88</accession>
<name>A0A238VE88_9FLAO</name>
<evidence type="ECO:0000313" key="1">
    <source>
        <dbReference type="EMBL" id="SNR32003.1"/>
    </source>
</evidence>
<sequence>MKNYVDLIGIDVSKLTIDTHMHKTDLHRFFLNNIKGFKNS</sequence>
<reference evidence="1 2" key="1">
    <citation type="submission" date="2017-06" db="EMBL/GenBank/DDBJ databases">
        <authorList>
            <person name="Kim H.J."/>
            <person name="Triplett B.A."/>
        </authorList>
    </citation>
    <scope>NUCLEOTIDE SEQUENCE [LARGE SCALE GENOMIC DNA]</scope>
    <source>
        <strain evidence="1 2">DSM 29150</strain>
    </source>
</reference>